<dbReference type="SUPFAM" id="SSF55729">
    <property type="entry name" value="Acyl-CoA N-acyltransferases (Nat)"/>
    <property type="match status" value="1"/>
</dbReference>
<dbReference type="AlphaFoldDB" id="A0A9X2VPP1"/>
<evidence type="ECO:0000256" key="2">
    <source>
        <dbReference type="ARBA" id="ARBA00023315"/>
    </source>
</evidence>
<reference evidence="4" key="1">
    <citation type="submission" date="2022-08" db="EMBL/GenBank/DDBJ databases">
        <authorList>
            <person name="Tistechok S."/>
            <person name="Samborskyy M."/>
            <person name="Roman I."/>
        </authorList>
    </citation>
    <scope>NUCLEOTIDE SEQUENCE</scope>
    <source>
        <strain evidence="4">DSM 103496</strain>
    </source>
</reference>
<dbReference type="InterPro" id="IPR016181">
    <property type="entry name" value="Acyl_CoA_acyltransferase"/>
</dbReference>
<dbReference type="Gene3D" id="3.40.630.30">
    <property type="match status" value="1"/>
</dbReference>
<sequence>MTVRTAGPADLNAFVASAAALFAEDGGTRDPHMDQSWPARHGHEYYGAAIADPDVLCLVAVDGDEVVGHLLGRLKGPNPVRPSVVGAELESVRVADDHRGSGVGGELNAAFVAWAGERGVTEVTVHAFASNTAAIRFYESHGYVPGSLQLRLPVG</sequence>
<keyword evidence="2" id="KW-0012">Acyltransferase</keyword>
<dbReference type="Proteomes" id="UP001141259">
    <property type="component" value="Unassembled WGS sequence"/>
</dbReference>
<dbReference type="RefSeq" id="WP_259626040.1">
    <property type="nucleotide sequence ID" value="NZ_JANYMP010000014.1"/>
</dbReference>
<accession>A0A9X2VPP1</accession>
<organism evidence="4 5">
    <name type="scientific">Umezawaea endophytica</name>
    <dbReference type="NCBI Taxonomy" id="1654476"/>
    <lineage>
        <taxon>Bacteria</taxon>
        <taxon>Bacillati</taxon>
        <taxon>Actinomycetota</taxon>
        <taxon>Actinomycetes</taxon>
        <taxon>Pseudonocardiales</taxon>
        <taxon>Pseudonocardiaceae</taxon>
        <taxon>Umezawaea</taxon>
    </lineage>
</organism>
<evidence type="ECO:0000313" key="4">
    <source>
        <dbReference type="EMBL" id="MCS7480543.1"/>
    </source>
</evidence>
<dbReference type="EMBL" id="JANYMP010000014">
    <property type="protein sequence ID" value="MCS7480543.1"/>
    <property type="molecule type" value="Genomic_DNA"/>
</dbReference>
<dbReference type="PROSITE" id="PS51186">
    <property type="entry name" value="GNAT"/>
    <property type="match status" value="1"/>
</dbReference>
<proteinExistence type="predicted"/>
<name>A0A9X2VPP1_9PSEU</name>
<dbReference type="Pfam" id="PF00583">
    <property type="entry name" value="Acetyltransf_1"/>
    <property type="match status" value="1"/>
</dbReference>
<feature type="domain" description="N-acetyltransferase" evidence="3">
    <location>
        <begin position="1"/>
        <end position="155"/>
    </location>
</feature>
<evidence type="ECO:0000313" key="5">
    <source>
        <dbReference type="Proteomes" id="UP001141259"/>
    </source>
</evidence>
<dbReference type="CDD" id="cd04301">
    <property type="entry name" value="NAT_SF"/>
    <property type="match status" value="1"/>
</dbReference>
<dbReference type="GO" id="GO:0016747">
    <property type="term" value="F:acyltransferase activity, transferring groups other than amino-acyl groups"/>
    <property type="evidence" value="ECO:0007669"/>
    <property type="project" value="InterPro"/>
</dbReference>
<dbReference type="PANTHER" id="PTHR43877:SF2">
    <property type="entry name" value="AMINOALKYLPHOSPHONATE N-ACETYLTRANSFERASE-RELATED"/>
    <property type="match status" value="1"/>
</dbReference>
<keyword evidence="1" id="KW-0808">Transferase</keyword>
<protein>
    <submittedName>
        <fullName evidence="4">GNAT family N-acetyltransferase</fullName>
    </submittedName>
</protein>
<dbReference type="PANTHER" id="PTHR43877">
    <property type="entry name" value="AMINOALKYLPHOSPHONATE N-ACETYLTRANSFERASE-RELATED-RELATED"/>
    <property type="match status" value="1"/>
</dbReference>
<evidence type="ECO:0000256" key="1">
    <source>
        <dbReference type="ARBA" id="ARBA00022679"/>
    </source>
</evidence>
<keyword evidence="5" id="KW-1185">Reference proteome</keyword>
<dbReference type="InterPro" id="IPR000182">
    <property type="entry name" value="GNAT_dom"/>
</dbReference>
<dbReference type="InterPro" id="IPR050832">
    <property type="entry name" value="Bact_Acetyltransf"/>
</dbReference>
<comment type="caution">
    <text evidence="4">The sequence shown here is derived from an EMBL/GenBank/DDBJ whole genome shotgun (WGS) entry which is preliminary data.</text>
</comment>
<evidence type="ECO:0000259" key="3">
    <source>
        <dbReference type="PROSITE" id="PS51186"/>
    </source>
</evidence>
<gene>
    <name evidence="4" type="ORF">NZH93_27130</name>
</gene>